<dbReference type="Pfam" id="PF16472">
    <property type="entry name" value="DUF5050"/>
    <property type="match status" value="1"/>
</dbReference>
<gene>
    <name evidence="3" type="ORF">SAMN02745941_02850</name>
</gene>
<organism evidence="3 4">
    <name type="scientific">Clostridium intestinale DSM 6191</name>
    <dbReference type="NCBI Taxonomy" id="1121320"/>
    <lineage>
        <taxon>Bacteria</taxon>
        <taxon>Bacillati</taxon>
        <taxon>Bacillota</taxon>
        <taxon>Clostridia</taxon>
        <taxon>Eubacteriales</taxon>
        <taxon>Clostridiaceae</taxon>
        <taxon>Clostridium</taxon>
    </lineage>
</organism>
<proteinExistence type="predicted"/>
<dbReference type="EMBL" id="FQXU01000008">
    <property type="protein sequence ID" value="SHI22448.1"/>
    <property type="molecule type" value="Genomic_DNA"/>
</dbReference>
<dbReference type="Proteomes" id="UP000184241">
    <property type="component" value="Unassembled WGS sequence"/>
</dbReference>
<name>A0A1M5ZE19_9CLOT</name>
<protein>
    <recommendedName>
        <fullName evidence="2">Prolow-density lipoprotein receptor-related protein 1-like beta-propeller domain-containing protein</fullName>
    </recommendedName>
</protein>
<evidence type="ECO:0000313" key="3">
    <source>
        <dbReference type="EMBL" id="SHI22448.1"/>
    </source>
</evidence>
<dbReference type="RefSeq" id="WP_073020417.1">
    <property type="nucleotide sequence ID" value="NZ_FQXU01000008.1"/>
</dbReference>
<dbReference type="AlphaFoldDB" id="A0A1M5ZE19"/>
<evidence type="ECO:0000259" key="2">
    <source>
        <dbReference type="Pfam" id="PF16472"/>
    </source>
</evidence>
<reference evidence="3 4" key="1">
    <citation type="submission" date="2016-11" db="EMBL/GenBank/DDBJ databases">
        <authorList>
            <person name="Jaros S."/>
            <person name="Januszkiewicz K."/>
            <person name="Wedrychowicz H."/>
        </authorList>
    </citation>
    <scope>NUCLEOTIDE SEQUENCE [LARGE SCALE GENOMIC DNA]</scope>
    <source>
        <strain evidence="3 4">DSM 6191</strain>
    </source>
</reference>
<feature type="domain" description="Prolow-density lipoprotein receptor-related protein 1-like beta-propeller" evidence="2">
    <location>
        <begin position="105"/>
        <end position="235"/>
    </location>
</feature>
<feature type="signal peptide" evidence="1">
    <location>
        <begin position="1"/>
        <end position="19"/>
    </location>
</feature>
<evidence type="ECO:0000313" key="4">
    <source>
        <dbReference type="Proteomes" id="UP000184241"/>
    </source>
</evidence>
<sequence>MIKKLMLFLLCSFSITLLSCSNKSTNSDNTTQNNSNTITIKSPQSNQNSIVFLGDTSLSPNIFYPFLDKNIFVDWRDGNKLATFPKALTKDMFPNLKNENTYNITSSSSSIAVYDDKIIYSDNIGSLHTTSQDLKSSTKLSDDYAYNLILSGDDLYYINKNNNNVITKYNLKNNTKTALTQDNAGKFIIVGDWILYQNLSDYSKIYGVKSDGTSRTKLSNSSVESFALYKNNIIFVNSSDNDNIYLLLIDKSEEKKILDVTAQDLHSINNTVFFINKNDLNYLYSLSETGELKFSSTKISKDSVVDYYLFENSIFYKRSLSTDSEIHRIENAYK</sequence>
<keyword evidence="1" id="KW-0732">Signal</keyword>
<accession>A0A1M5ZE19</accession>
<feature type="chain" id="PRO_5039046558" description="Prolow-density lipoprotein receptor-related protein 1-like beta-propeller domain-containing protein" evidence="1">
    <location>
        <begin position="20"/>
        <end position="334"/>
    </location>
</feature>
<dbReference type="SUPFAM" id="SSF63825">
    <property type="entry name" value="YWTD domain"/>
    <property type="match status" value="1"/>
</dbReference>
<evidence type="ECO:0000256" key="1">
    <source>
        <dbReference type="SAM" id="SignalP"/>
    </source>
</evidence>
<dbReference type="PROSITE" id="PS51257">
    <property type="entry name" value="PROKAR_LIPOPROTEIN"/>
    <property type="match status" value="1"/>
</dbReference>
<dbReference type="InterPro" id="IPR032485">
    <property type="entry name" value="LRP1-like_beta_prop"/>
</dbReference>